<gene>
    <name evidence="12" type="primary">inx</name>
    <name evidence="13" type="ORF">TCLT_LOCUS10407</name>
</gene>
<name>A0A0N5DB56_THECL</name>
<dbReference type="PROSITE" id="PS51013">
    <property type="entry name" value="PANNEXIN"/>
    <property type="match status" value="1"/>
</dbReference>
<keyword evidence="14" id="KW-1185">Reference proteome</keyword>
<dbReference type="AlphaFoldDB" id="A0A0N5DB56"/>
<evidence type="ECO:0000256" key="4">
    <source>
        <dbReference type="ARBA" id="ARBA00022475"/>
    </source>
</evidence>
<dbReference type="GO" id="GO:0005921">
    <property type="term" value="C:gap junction"/>
    <property type="evidence" value="ECO:0007669"/>
    <property type="project" value="UniProtKB-SubCell"/>
</dbReference>
<comment type="subcellular location">
    <subcellularLocation>
        <location evidence="1">Cell junction</location>
        <location evidence="1">Gap junction</location>
    </subcellularLocation>
    <subcellularLocation>
        <location evidence="2 12">Cell membrane</location>
        <topology evidence="2 12">Multi-pass membrane protein</topology>
    </subcellularLocation>
</comment>
<feature type="transmembrane region" description="Helical" evidence="12">
    <location>
        <begin position="289"/>
        <end position="311"/>
    </location>
</feature>
<evidence type="ECO:0000313" key="14">
    <source>
        <dbReference type="Proteomes" id="UP000276776"/>
    </source>
</evidence>
<evidence type="ECO:0000256" key="1">
    <source>
        <dbReference type="ARBA" id="ARBA00004610"/>
    </source>
</evidence>
<dbReference type="PANTHER" id="PTHR11893">
    <property type="entry name" value="INNEXIN"/>
    <property type="match status" value="1"/>
</dbReference>
<evidence type="ECO:0000313" key="15">
    <source>
        <dbReference type="WBParaSite" id="TCLT_0001041801-mRNA-1"/>
    </source>
</evidence>
<evidence type="ECO:0000256" key="3">
    <source>
        <dbReference type="ARBA" id="ARBA00022448"/>
    </source>
</evidence>
<evidence type="ECO:0000313" key="13">
    <source>
        <dbReference type="EMBL" id="VDN08096.1"/>
    </source>
</evidence>
<dbReference type="PRINTS" id="PR01262">
    <property type="entry name" value="INNEXIN"/>
</dbReference>
<comment type="function">
    <text evidence="12">Structural component of the gap junctions.</text>
</comment>
<keyword evidence="3 12" id="KW-0813">Transport</keyword>
<dbReference type="OMA" id="FCYMAKY"/>
<dbReference type="PANTHER" id="PTHR11893:SF20">
    <property type="entry name" value="INNEXIN-3"/>
    <property type="match status" value="1"/>
</dbReference>
<dbReference type="GO" id="GO:0005886">
    <property type="term" value="C:plasma membrane"/>
    <property type="evidence" value="ECO:0007669"/>
    <property type="project" value="UniProtKB-SubCell"/>
</dbReference>
<dbReference type="WBParaSite" id="TCLT_0001041801-mRNA-1">
    <property type="protein sequence ID" value="TCLT_0001041801-mRNA-1"/>
    <property type="gene ID" value="TCLT_0001041801"/>
</dbReference>
<evidence type="ECO:0000256" key="2">
    <source>
        <dbReference type="ARBA" id="ARBA00004651"/>
    </source>
</evidence>
<accession>A0A0N5DB56</accession>
<keyword evidence="5 12" id="KW-0812">Transmembrane</keyword>
<feature type="transmembrane region" description="Helical" evidence="12">
    <location>
        <begin position="106"/>
        <end position="131"/>
    </location>
</feature>
<evidence type="ECO:0000256" key="8">
    <source>
        <dbReference type="ARBA" id="ARBA00022989"/>
    </source>
</evidence>
<sequence>MEILLPDKFLAFTSTKRESCLYDVVDLLHCSFTSFIIMIFALFVGTKQQFGQPIQCMLPAHLDRKSWNAYTQHFCLIEGTYRLTYNKTIPNVNDRMKPQTNARINYYQWIPLFLAMQALCFQIPAWLWTILQKQRSFDMEAAVKEAVFLKRELKLENRTRKLKDLVQYIASDLKLKISIAMHKKKWHYCYLGKVNGLSVVLYLISKLTAIINNALQLYIIGRFIGFESLFWALTVNFGCTYHLDEVNLSHEPIAAGKRYFGMTEASHYFPVVTFCDLERRTVNENERSTLQCVLMLNFIIEKIFFMLWYWLLMNGKLNEKDYMLLKDKKCLDVYINKFLGLDGAFLLRFVDKKAGSIIASDIAVGLWHSFAENYFDSKGSKSAADIEIHDYKSSCSPLVSLSRPPSSSVF</sequence>
<dbReference type="GO" id="GO:0034220">
    <property type="term" value="P:monoatomic ion transmembrane transport"/>
    <property type="evidence" value="ECO:0007669"/>
    <property type="project" value="UniProtKB-KW"/>
</dbReference>
<dbReference type="STRING" id="103827.A0A0N5DB56"/>
<keyword evidence="10 12" id="KW-0472">Membrane</keyword>
<comment type="caution">
    <text evidence="12">Lacks conserved residue(s) required for the propagation of feature annotation.</text>
</comment>
<dbReference type="Pfam" id="PF00876">
    <property type="entry name" value="Innexin"/>
    <property type="match status" value="1"/>
</dbReference>
<protein>
    <recommendedName>
        <fullName evidence="12">Innexin</fullName>
    </recommendedName>
</protein>
<dbReference type="OrthoDB" id="5867527at2759"/>
<evidence type="ECO:0000256" key="10">
    <source>
        <dbReference type="ARBA" id="ARBA00023136"/>
    </source>
</evidence>
<evidence type="ECO:0000256" key="12">
    <source>
        <dbReference type="RuleBase" id="RU010713"/>
    </source>
</evidence>
<keyword evidence="9 12" id="KW-0406">Ion transport</keyword>
<evidence type="ECO:0000256" key="9">
    <source>
        <dbReference type="ARBA" id="ARBA00023065"/>
    </source>
</evidence>
<keyword evidence="6" id="KW-0303">Gap junction</keyword>
<feature type="transmembrane region" description="Helical" evidence="12">
    <location>
        <begin position="21"/>
        <end position="44"/>
    </location>
</feature>
<evidence type="ECO:0000256" key="5">
    <source>
        <dbReference type="ARBA" id="ARBA00022692"/>
    </source>
</evidence>
<keyword evidence="8 12" id="KW-1133">Transmembrane helix</keyword>
<dbReference type="Proteomes" id="UP000276776">
    <property type="component" value="Unassembled WGS sequence"/>
</dbReference>
<keyword evidence="11 12" id="KW-0407">Ion channel</keyword>
<keyword evidence="4" id="KW-1003">Cell membrane</keyword>
<evidence type="ECO:0000256" key="11">
    <source>
        <dbReference type="ARBA" id="ARBA00023303"/>
    </source>
</evidence>
<reference evidence="15" key="1">
    <citation type="submission" date="2017-02" db="UniProtKB">
        <authorList>
            <consortium name="WormBaseParasite"/>
        </authorList>
    </citation>
    <scope>IDENTIFICATION</scope>
</reference>
<evidence type="ECO:0000256" key="6">
    <source>
        <dbReference type="ARBA" id="ARBA00022868"/>
    </source>
</evidence>
<proteinExistence type="inferred from homology"/>
<dbReference type="InterPro" id="IPR000990">
    <property type="entry name" value="Innexin"/>
</dbReference>
<organism evidence="15">
    <name type="scientific">Thelazia callipaeda</name>
    <name type="common">Oriental eyeworm</name>
    <name type="synonym">Parasitic nematode</name>
    <dbReference type="NCBI Taxonomy" id="103827"/>
    <lineage>
        <taxon>Eukaryota</taxon>
        <taxon>Metazoa</taxon>
        <taxon>Ecdysozoa</taxon>
        <taxon>Nematoda</taxon>
        <taxon>Chromadorea</taxon>
        <taxon>Rhabditida</taxon>
        <taxon>Spirurina</taxon>
        <taxon>Spiruromorpha</taxon>
        <taxon>Thelazioidea</taxon>
        <taxon>Thelaziidae</taxon>
        <taxon>Thelazia</taxon>
    </lineage>
</organism>
<evidence type="ECO:0000256" key="7">
    <source>
        <dbReference type="ARBA" id="ARBA00022949"/>
    </source>
</evidence>
<keyword evidence="7" id="KW-0965">Cell junction</keyword>
<dbReference type="EMBL" id="UYYF01005096">
    <property type="protein sequence ID" value="VDN08096.1"/>
    <property type="molecule type" value="Genomic_DNA"/>
</dbReference>
<comment type="similarity">
    <text evidence="12">Belongs to the pannexin family.</text>
</comment>
<reference evidence="13 14" key="2">
    <citation type="submission" date="2018-11" db="EMBL/GenBank/DDBJ databases">
        <authorList>
            <consortium name="Pathogen Informatics"/>
        </authorList>
    </citation>
    <scope>NUCLEOTIDE SEQUENCE [LARGE SCALE GENOMIC DNA]</scope>
</reference>